<evidence type="ECO:0000313" key="1">
    <source>
        <dbReference type="EMBL" id="KAI4328499.1"/>
    </source>
</evidence>
<dbReference type="Proteomes" id="UP000828941">
    <property type="component" value="Chromosome 8"/>
</dbReference>
<sequence length="200" mass="23230">MTGRNKVKLQLIANEYMRKKTFNKRKKSLMKKASELSTLCGIGTCAIVLSPYDSKPEVWPSASGVQRVVSRFQKMPEMEQRKKMVNQESFMMERIFKGKEKLKRKIRDNYVMEMTQFMFQCLEAGKLVYNISTADLNFLEWLVDRNLSRISKRIEALESSHGLSQAQVAASTEADETGKGKEEEVESMESQEWFRDLINY</sequence>
<keyword evidence="2" id="KW-1185">Reference proteome</keyword>
<proteinExistence type="predicted"/>
<organism evidence="1 2">
    <name type="scientific">Bauhinia variegata</name>
    <name type="common">Purple orchid tree</name>
    <name type="synonym">Phanera variegata</name>
    <dbReference type="NCBI Taxonomy" id="167791"/>
    <lineage>
        <taxon>Eukaryota</taxon>
        <taxon>Viridiplantae</taxon>
        <taxon>Streptophyta</taxon>
        <taxon>Embryophyta</taxon>
        <taxon>Tracheophyta</taxon>
        <taxon>Spermatophyta</taxon>
        <taxon>Magnoliopsida</taxon>
        <taxon>eudicotyledons</taxon>
        <taxon>Gunneridae</taxon>
        <taxon>Pentapetalae</taxon>
        <taxon>rosids</taxon>
        <taxon>fabids</taxon>
        <taxon>Fabales</taxon>
        <taxon>Fabaceae</taxon>
        <taxon>Cercidoideae</taxon>
        <taxon>Cercideae</taxon>
        <taxon>Bauhiniinae</taxon>
        <taxon>Bauhinia</taxon>
    </lineage>
</organism>
<comment type="caution">
    <text evidence="1">The sequence shown here is derived from an EMBL/GenBank/DDBJ whole genome shotgun (WGS) entry which is preliminary data.</text>
</comment>
<name>A0ACB9MWQ3_BAUVA</name>
<gene>
    <name evidence="1" type="ORF">L6164_020850</name>
</gene>
<dbReference type="EMBL" id="CM039433">
    <property type="protein sequence ID" value="KAI4328499.1"/>
    <property type="molecule type" value="Genomic_DNA"/>
</dbReference>
<reference evidence="1 2" key="1">
    <citation type="journal article" date="2022" name="DNA Res.">
        <title>Chromosomal-level genome assembly of the orchid tree Bauhinia variegata (Leguminosae; Cercidoideae) supports the allotetraploid origin hypothesis of Bauhinia.</title>
        <authorList>
            <person name="Zhong Y."/>
            <person name="Chen Y."/>
            <person name="Zheng D."/>
            <person name="Pang J."/>
            <person name="Liu Y."/>
            <person name="Luo S."/>
            <person name="Meng S."/>
            <person name="Qian L."/>
            <person name="Wei D."/>
            <person name="Dai S."/>
            <person name="Zhou R."/>
        </authorList>
    </citation>
    <scope>NUCLEOTIDE SEQUENCE [LARGE SCALE GENOMIC DNA]</scope>
    <source>
        <strain evidence="1">BV-YZ2020</strain>
    </source>
</reference>
<protein>
    <submittedName>
        <fullName evidence="1">Uncharacterized protein</fullName>
    </submittedName>
</protein>
<evidence type="ECO:0000313" key="2">
    <source>
        <dbReference type="Proteomes" id="UP000828941"/>
    </source>
</evidence>
<accession>A0ACB9MWQ3</accession>